<feature type="coiled-coil region" evidence="1">
    <location>
        <begin position="176"/>
        <end position="236"/>
    </location>
</feature>
<organism evidence="4 5">
    <name type="scientific">Polarella glacialis</name>
    <name type="common">Dinoflagellate</name>
    <dbReference type="NCBI Taxonomy" id="89957"/>
    <lineage>
        <taxon>Eukaryota</taxon>
        <taxon>Sar</taxon>
        <taxon>Alveolata</taxon>
        <taxon>Dinophyceae</taxon>
        <taxon>Suessiales</taxon>
        <taxon>Suessiaceae</taxon>
        <taxon>Polarella</taxon>
    </lineage>
</organism>
<evidence type="ECO:0000313" key="5">
    <source>
        <dbReference type="Proteomes" id="UP000626109"/>
    </source>
</evidence>
<proteinExistence type="predicted"/>
<dbReference type="OrthoDB" id="444208at2759"/>
<keyword evidence="1" id="KW-0175">Coiled coil</keyword>
<dbReference type="Proteomes" id="UP000626109">
    <property type="component" value="Unassembled WGS sequence"/>
</dbReference>
<gene>
    <name evidence="3" type="ORF">PGLA1383_LOCUS3488</name>
    <name evidence="4" type="ORF">PGLA2088_LOCUS46659</name>
</gene>
<keyword evidence="6" id="KW-1185">Reference proteome</keyword>
<dbReference type="OMA" id="CKEAHAV"/>
<accession>A0A813LRE2</accession>
<feature type="compositionally biased region" description="Basic and acidic residues" evidence="2">
    <location>
        <begin position="247"/>
        <end position="274"/>
    </location>
</feature>
<dbReference type="EMBL" id="CAJNNW010036275">
    <property type="protein sequence ID" value="CAE8733053.1"/>
    <property type="molecule type" value="Genomic_DNA"/>
</dbReference>
<evidence type="ECO:0000313" key="3">
    <source>
        <dbReference type="EMBL" id="CAE8584557.1"/>
    </source>
</evidence>
<sequence>MARRPDDTRGSLIFQEGKCIEGDFYIVAVYDDPATCTISFSAYELENDCTFTYPLTYSQFDALFQYDSELMNPSNQDGRFHWIIERLDFVQDKRGQKVLCLGEEPTEDLDDDKNLIEEVKPKSSSVAPANAGGKIDAATRAKLLKELDTHDDAKLHAALVKSEGARKRFVSDLHAKRHLEQLKASQRLQKADEERESRLAKLEIIKKQQQAKADAHKAAEEARKSTMAQLEVLMKQKEAQAIRRLIQEKDAQDRGQGREKDAARQRRKMQERSAAEVANIEAERAQQLAKKREEAVEKRQFLVVKRNRQIAEQIRLDKGKGREFEVKRRLEKDAMIEASWELKTEVRVAREAKRAEFLRLEEIRERVNVDRESRRARDEVVQLVAIRRVVKEEKEVTLRRREKLRKEFLLQWKVDATQRAQIVRDRARISERREQQISHREDARLRRFRETQFMDTMRSTRSASPARRPDADVLTLEGANPEVTLMPGHGSTAAEEAEKRSFEQIERSKRQAERDEKRKQEDAKKGKMQQLGGKNPNNSEMVKVHEWREAQENKKQMLGSAKTARELAEEQLVRDAFVKAQKREELWKGLEGPRRESSLERQKRRHQATIEHTKALPMGRALPNVLVY</sequence>
<name>A0A813LRE2_POLGL</name>
<feature type="region of interest" description="Disordered" evidence="2">
    <location>
        <begin position="478"/>
        <end position="539"/>
    </location>
</feature>
<evidence type="ECO:0000256" key="1">
    <source>
        <dbReference type="SAM" id="Coils"/>
    </source>
</evidence>
<dbReference type="AlphaFoldDB" id="A0A813LRE2"/>
<evidence type="ECO:0000313" key="6">
    <source>
        <dbReference type="Proteomes" id="UP000654075"/>
    </source>
</evidence>
<evidence type="ECO:0000313" key="4">
    <source>
        <dbReference type="EMBL" id="CAE8733053.1"/>
    </source>
</evidence>
<feature type="compositionally biased region" description="Basic and acidic residues" evidence="2">
    <location>
        <begin position="496"/>
        <end position="525"/>
    </location>
</feature>
<reference evidence="4" key="1">
    <citation type="submission" date="2021-02" db="EMBL/GenBank/DDBJ databases">
        <authorList>
            <person name="Dougan E. K."/>
            <person name="Rhodes N."/>
            <person name="Thang M."/>
            <person name="Chan C."/>
        </authorList>
    </citation>
    <scope>NUCLEOTIDE SEQUENCE</scope>
</reference>
<evidence type="ECO:0000256" key="2">
    <source>
        <dbReference type="SAM" id="MobiDB-lite"/>
    </source>
</evidence>
<protein>
    <submittedName>
        <fullName evidence="4">Uncharacterized protein</fullName>
    </submittedName>
</protein>
<dbReference type="EMBL" id="CAJNNV010001225">
    <property type="protein sequence ID" value="CAE8584557.1"/>
    <property type="molecule type" value="Genomic_DNA"/>
</dbReference>
<dbReference type="Proteomes" id="UP000654075">
    <property type="component" value="Unassembled WGS sequence"/>
</dbReference>
<comment type="caution">
    <text evidence="4">The sequence shown here is derived from an EMBL/GenBank/DDBJ whole genome shotgun (WGS) entry which is preliminary data.</text>
</comment>
<feature type="region of interest" description="Disordered" evidence="2">
    <location>
        <begin position="247"/>
        <end position="278"/>
    </location>
</feature>